<proteinExistence type="predicted"/>
<comment type="caution">
    <text evidence="2">The sequence shown here is derived from an EMBL/GenBank/DDBJ whole genome shotgun (WGS) entry which is preliminary data.</text>
</comment>
<name>A0AAD7TB04_9TELE</name>
<evidence type="ECO:0000256" key="1">
    <source>
        <dbReference type="SAM" id="MobiDB-lite"/>
    </source>
</evidence>
<dbReference type="Proteomes" id="UP001221898">
    <property type="component" value="Unassembled WGS sequence"/>
</dbReference>
<feature type="compositionally biased region" description="Basic and acidic residues" evidence="1">
    <location>
        <begin position="50"/>
        <end position="79"/>
    </location>
</feature>
<gene>
    <name evidence="2" type="ORF">AAFF_G00286700</name>
</gene>
<sequence>MLSNHDPAIACPTPWGSHPELASWGSGGVWPPDEMAPRPSSAPTAQATSHHFEYLHPTGDRNPPKPRESQWLGRSERRSNAAPRQLCVKADLMSEDCFAPACINENRDV</sequence>
<dbReference type="EMBL" id="JAINUG010000004">
    <property type="protein sequence ID" value="KAJ8417443.1"/>
    <property type="molecule type" value="Genomic_DNA"/>
</dbReference>
<accession>A0AAD7TB04</accession>
<keyword evidence="3" id="KW-1185">Reference proteome</keyword>
<reference evidence="2" key="1">
    <citation type="journal article" date="2023" name="Science">
        <title>Genome structures resolve the early diversification of teleost fishes.</title>
        <authorList>
            <person name="Parey E."/>
            <person name="Louis A."/>
            <person name="Montfort J."/>
            <person name="Bouchez O."/>
            <person name="Roques C."/>
            <person name="Iampietro C."/>
            <person name="Lluch J."/>
            <person name="Castinel A."/>
            <person name="Donnadieu C."/>
            <person name="Desvignes T."/>
            <person name="Floi Bucao C."/>
            <person name="Jouanno E."/>
            <person name="Wen M."/>
            <person name="Mejri S."/>
            <person name="Dirks R."/>
            <person name="Jansen H."/>
            <person name="Henkel C."/>
            <person name="Chen W.J."/>
            <person name="Zahm M."/>
            <person name="Cabau C."/>
            <person name="Klopp C."/>
            <person name="Thompson A.W."/>
            <person name="Robinson-Rechavi M."/>
            <person name="Braasch I."/>
            <person name="Lecointre G."/>
            <person name="Bobe J."/>
            <person name="Postlethwait J.H."/>
            <person name="Berthelot C."/>
            <person name="Roest Crollius H."/>
            <person name="Guiguen Y."/>
        </authorList>
    </citation>
    <scope>NUCLEOTIDE SEQUENCE</scope>
    <source>
        <strain evidence="2">NC1722</strain>
    </source>
</reference>
<dbReference type="AlphaFoldDB" id="A0AAD7TB04"/>
<organism evidence="2 3">
    <name type="scientific">Aldrovandia affinis</name>
    <dbReference type="NCBI Taxonomy" id="143900"/>
    <lineage>
        <taxon>Eukaryota</taxon>
        <taxon>Metazoa</taxon>
        <taxon>Chordata</taxon>
        <taxon>Craniata</taxon>
        <taxon>Vertebrata</taxon>
        <taxon>Euteleostomi</taxon>
        <taxon>Actinopterygii</taxon>
        <taxon>Neopterygii</taxon>
        <taxon>Teleostei</taxon>
        <taxon>Notacanthiformes</taxon>
        <taxon>Halosauridae</taxon>
        <taxon>Aldrovandia</taxon>
    </lineage>
</organism>
<evidence type="ECO:0000313" key="2">
    <source>
        <dbReference type="EMBL" id="KAJ8417443.1"/>
    </source>
</evidence>
<evidence type="ECO:0000313" key="3">
    <source>
        <dbReference type="Proteomes" id="UP001221898"/>
    </source>
</evidence>
<protein>
    <submittedName>
        <fullName evidence="2">Uncharacterized protein</fullName>
    </submittedName>
</protein>
<feature type="region of interest" description="Disordered" evidence="1">
    <location>
        <begin position="1"/>
        <end position="83"/>
    </location>
</feature>